<dbReference type="Pfam" id="PF01490">
    <property type="entry name" value="Aa_trans"/>
    <property type="match status" value="1"/>
</dbReference>
<feature type="transmembrane region" description="Helical" evidence="6">
    <location>
        <begin position="151"/>
        <end position="173"/>
    </location>
</feature>
<dbReference type="GO" id="GO:0015179">
    <property type="term" value="F:L-amino acid transmembrane transporter activity"/>
    <property type="evidence" value="ECO:0007669"/>
    <property type="project" value="TreeGrafter"/>
</dbReference>
<keyword evidence="4 6" id="KW-0472">Membrane</keyword>
<accession>A0A1Q9CH24</accession>
<evidence type="ECO:0000256" key="1">
    <source>
        <dbReference type="ARBA" id="ARBA00004141"/>
    </source>
</evidence>
<feature type="transmembrane region" description="Helical" evidence="6">
    <location>
        <begin position="193"/>
        <end position="215"/>
    </location>
</feature>
<evidence type="ECO:0000256" key="5">
    <source>
        <dbReference type="SAM" id="MobiDB-lite"/>
    </source>
</evidence>
<dbReference type="PANTHER" id="PTHR22950:SF461">
    <property type="entry name" value="AMINO ACID TRANSPORTER TRANSMEMBRANE DOMAIN-CONTAINING PROTEIN"/>
    <property type="match status" value="1"/>
</dbReference>
<dbReference type="Gene3D" id="1.10.3290.20">
    <property type="match status" value="1"/>
</dbReference>
<keyword evidence="2 6" id="KW-0812">Transmembrane</keyword>
<proteinExistence type="predicted"/>
<evidence type="ECO:0000259" key="7">
    <source>
        <dbReference type="Pfam" id="PF01490"/>
    </source>
</evidence>
<name>A0A1Q9CH24_SYMMI</name>
<comment type="caution">
    <text evidence="8">The sequence shown here is derived from an EMBL/GenBank/DDBJ whole genome shotgun (WGS) entry which is preliminary data.</text>
</comment>
<feature type="region of interest" description="Disordered" evidence="5">
    <location>
        <begin position="761"/>
        <end position="780"/>
    </location>
</feature>
<comment type="subcellular location">
    <subcellularLocation>
        <location evidence="1">Membrane</location>
        <topology evidence="1">Multi-pass membrane protein</topology>
    </subcellularLocation>
</comment>
<feature type="transmembrane region" description="Helical" evidence="6">
    <location>
        <begin position="36"/>
        <end position="56"/>
    </location>
</feature>
<feature type="transmembrane region" description="Helical" evidence="6">
    <location>
        <begin position="264"/>
        <end position="286"/>
    </location>
</feature>
<dbReference type="GO" id="GO:0016020">
    <property type="term" value="C:membrane"/>
    <property type="evidence" value="ECO:0007669"/>
    <property type="project" value="UniProtKB-SubCell"/>
</dbReference>
<feature type="transmembrane region" description="Helical" evidence="6">
    <location>
        <begin position="68"/>
        <end position="92"/>
    </location>
</feature>
<evidence type="ECO:0000313" key="8">
    <source>
        <dbReference type="EMBL" id="OLP82231.1"/>
    </source>
</evidence>
<dbReference type="OrthoDB" id="413237at2759"/>
<evidence type="ECO:0000256" key="6">
    <source>
        <dbReference type="SAM" id="Phobius"/>
    </source>
</evidence>
<keyword evidence="9" id="KW-1185">Reference proteome</keyword>
<keyword evidence="3 6" id="KW-1133">Transmembrane helix</keyword>
<evidence type="ECO:0000256" key="2">
    <source>
        <dbReference type="ARBA" id="ARBA00022692"/>
    </source>
</evidence>
<evidence type="ECO:0000313" key="9">
    <source>
        <dbReference type="Proteomes" id="UP000186817"/>
    </source>
</evidence>
<feature type="region of interest" description="Disordered" evidence="5">
    <location>
        <begin position="469"/>
        <end position="490"/>
    </location>
</feature>
<protein>
    <recommendedName>
        <fullName evidence="7">Amino acid transporter transmembrane domain-containing protein</fullName>
    </recommendedName>
</protein>
<dbReference type="PANTHER" id="PTHR22950">
    <property type="entry name" value="AMINO ACID TRANSPORTER"/>
    <property type="match status" value="1"/>
</dbReference>
<organism evidence="8 9">
    <name type="scientific">Symbiodinium microadriaticum</name>
    <name type="common">Dinoflagellate</name>
    <name type="synonym">Zooxanthella microadriatica</name>
    <dbReference type="NCBI Taxonomy" id="2951"/>
    <lineage>
        <taxon>Eukaryota</taxon>
        <taxon>Sar</taxon>
        <taxon>Alveolata</taxon>
        <taxon>Dinophyceae</taxon>
        <taxon>Suessiales</taxon>
        <taxon>Symbiodiniaceae</taxon>
        <taxon>Symbiodinium</taxon>
    </lineage>
</organism>
<sequence>METESGNMENCGGICVINIDIRGVRTSKGGARYPRFFYDFNICLPLMTMFGCLMLLPLNLSARFLGSFAGSVAFNCACTAGTVLIPIVWLAAQGTAETRPTGSEYRAVASHLSLDSLVTSACTFAFAFSGQFILVEIMSEMDDMKEFPKAYFAYSLPFQAAAFIGVGLSVYYFRGDAASGMIVDEIPFGNSERYAAICLVGHMLITYVIKSVVLCRGLLKEFHRRDMITSSNTWAAWHYMVLAVLASSWLLAQIVPFFSDLVNVLGSTFTPTIAFMTPMFLYLLLVRVQDFTPSRLEMVAIAVEIAVSVVMLLYGTVSNGIHIFEKWNSYGYPFACHCQNLWRTCALLSQCPLDLRDVVNPKATSAADFWQLRLTATAWPLLCSHGGWRPRTAHFAGKLHGSAFAPSRSAFTGRGRSRSWDVRGKAPSAGVEDFEDFQQEAGATKASSPARDIIFEDVTTAFEDVDGLSDWEASNAPPEKEVQPRKPAPMSDEELASANLLTLARDEFVWAVGRAATIGLSPEARLWQDVPNAILTLGGENELSPSEVCRLLQALAYAPASVPIDMSMLQKLLKVFALCAKEYSDERLMRVVYAYGKLAAKRGLKQTRFMDFATSEIVERDRTLRSWRKVRILEAIGSLPEAGPEFKTVLVGQIMKTGLKNLDAECMGRFVHMVVDTKYHERSGTVQRLNTIYQLKLKHVRFNNPELILLMGLPMFLHDLMKTSVLTRWLDRLARLRLPVEAGSAPRTRATTRSAIVVAPDEQAEEAPRKRPRSYALGPANSTTAARNLEGLKLVEFVLRHERPGIMQSLTPVAVQLLSTVREMQLRPPDDYQMLELPHVYSELSRLFPKLGVLLHPSICGPYLLELADPLGLVVVEWDQGWLLYPPWRRKRHQEFVLRKHLHLRAEGWKVVTLPLTEFQELTTRSAKLHYLEGFIAKHDMEHLRVEASTAACTPNVEQGLERSSSCFACMTALPELHQLQSARAAQNAETRVAPFEKTPLLAANRNGHGVPSLEQLKVCMRFTKDGSIYQLPSANSSIQASLWQCLVWILRLLQVLMPAFYFVVNKPCSHPDDATADCNHLLMSRAWRLITVAAVVAAEGGLGEEAALEFVGIGDAKLCCEQVLRPGFVERSAGIPSARLLTPACNWQRILLFKFSSPDAADEVDLRLLLQICETWGKLGPKDGLLTNSPKSLSPWWRSIVAAMDGIPLAHRGFAQFAAAVVQRVICDWWHTQGQKLVVGWSPMCGWTAWEEDEACDCASLHRDHIRRLFATGFPEDKALTGVTGASDRLFADGGFVNDPSIHTSHLRSLASRGKDKPWSRFLVRTPTIHQRDAQVASQVKFGERMATASLNLAEMLGHQTLTMSELLDRAGELRSDSASEDQPKFGIRRVFQDAEVGTSVSPLRRYGRFLPARRFVEPSAGPRTKHCAATVTSLRVDADMCRRVIDSLGINMANPEHNDTVKERLAGIYVGDDCLVVLTRTARSALDGLLRGWDCFSWYGQESAPHFDRMWGVILHASVLATEIAVQRMTQVELHQYRLAAASLDQHCELPKFSGQPPAATSLAWLELQRSIASLAWLSFNALPYKRGTPSTVLVIHHALWLALFPAEDRQDVLVQCIPRIREGIVPDLEAFSTDLDEFVNERWWHIFEELAAAENLLSCLSNRFEGVTRWKDGTKQATFDVSQSVSNPLPAYTTYWRPSFSTAPAVV</sequence>
<feature type="transmembrane region" description="Helical" evidence="6">
    <location>
        <begin position="298"/>
        <end position="317"/>
    </location>
</feature>
<evidence type="ECO:0000256" key="3">
    <source>
        <dbReference type="ARBA" id="ARBA00022989"/>
    </source>
</evidence>
<dbReference type="EMBL" id="LSRX01001213">
    <property type="protein sequence ID" value="OLP82231.1"/>
    <property type="molecule type" value="Genomic_DNA"/>
</dbReference>
<dbReference type="InterPro" id="IPR013057">
    <property type="entry name" value="AA_transpt_TM"/>
</dbReference>
<feature type="domain" description="Amino acid transporter transmembrane" evidence="7">
    <location>
        <begin position="67"/>
        <end position="316"/>
    </location>
</feature>
<evidence type="ECO:0000256" key="4">
    <source>
        <dbReference type="ARBA" id="ARBA00023136"/>
    </source>
</evidence>
<gene>
    <name evidence="8" type="ORF">AK812_SmicGene37139</name>
</gene>
<feature type="transmembrane region" description="Helical" evidence="6">
    <location>
        <begin position="236"/>
        <end position="258"/>
    </location>
</feature>
<dbReference type="Proteomes" id="UP000186817">
    <property type="component" value="Unassembled WGS sequence"/>
</dbReference>
<reference evidence="8 9" key="1">
    <citation type="submission" date="2016-02" db="EMBL/GenBank/DDBJ databases">
        <title>Genome analysis of coral dinoflagellate symbionts highlights evolutionary adaptations to a symbiotic lifestyle.</title>
        <authorList>
            <person name="Aranda M."/>
            <person name="Li Y."/>
            <person name="Liew Y.J."/>
            <person name="Baumgarten S."/>
            <person name="Simakov O."/>
            <person name="Wilson M."/>
            <person name="Piel J."/>
            <person name="Ashoor H."/>
            <person name="Bougouffa S."/>
            <person name="Bajic V.B."/>
            <person name="Ryu T."/>
            <person name="Ravasi T."/>
            <person name="Bayer T."/>
            <person name="Micklem G."/>
            <person name="Kim H."/>
            <person name="Bhak J."/>
            <person name="Lajeunesse T.C."/>
            <person name="Voolstra C.R."/>
        </authorList>
    </citation>
    <scope>NUCLEOTIDE SEQUENCE [LARGE SCALE GENOMIC DNA]</scope>
    <source>
        <strain evidence="8 9">CCMP2467</strain>
    </source>
</reference>